<keyword evidence="9 14" id="KW-0560">Oxidoreductase</keyword>
<dbReference type="InterPro" id="IPR001128">
    <property type="entry name" value="Cyt_P450"/>
</dbReference>
<evidence type="ECO:0000256" key="13">
    <source>
        <dbReference type="PIRSR" id="PIRSR602401-1"/>
    </source>
</evidence>
<dbReference type="GO" id="GO:0005789">
    <property type="term" value="C:endoplasmic reticulum membrane"/>
    <property type="evidence" value="ECO:0007669"/>
    <property type="project" value="UniProtKB-SubCell"/>
</dbReference>
<dbReference type="PANTHER" id="PTHR24292:SF54">
    <property type="entry name" value="CYP9F3-RELATED"/>
    <property type="match status" value="1"/>
</dbReference>
<dbReference type="SUPFAM" id="SSF48264">
    <property type="entry name" value="Cytochrome P450"/>
    <property type="match status" value="1"/>
</dbReference>
<keyword evidence="10 13" id="KW-0408">Iron</keyword>
<dbReference type="InterPro" id="IPR036396">
    <property type="entry name" value="Cyt_P450_sf"/>
</dbReference>
<proteinExistence type="evidence at transcript level"/>
<keyword evidence="7" id="KW-0256">Endoplasmic reticulum</keyword>
<dbReference type="GO" id="GO:0004497">
    <property type="term" value="F:monooxygenase activity"/>
    <property type="evidence" value="ECO:0007669"/>
    <property type="project" value="UniProtKB-KW"/>
</dbReference>
<dbReference type="InterPro" id="IPR050476">
    <property type="entry name" value="Insect_CytP450_Detox"/>
</dbReference>
<evidence type="ECO:0000256" key="9">
    <source>
        <dbReference type="ARBA" id="ARBA00023002"/>
    </source>
</evidence>
<feature type="binding site" description="axial binding residue" evidence="13">
    <location>
        <position position="467"/>
    </location>
    <ligand>
        <name>heme</name>
        <dbReference type="ChEBI" id="CHEBI:30413"/>
    </ligand>
    <ligandPart>
        <name>Fe</name>
        <dbReference type="ChEBI" id="CHEBI:18248"/>
    </ligandPart>
</feature>
<dbReference type="CDD" id="cd11056">
    <property type="entry name" value="CYP6-like"/>
    <property type="match status" value="1"/>
</dbReference>
<name>A0AAT9UTS9_MACHI</name>
<dbReference type="EMBL" id="OR117178">
    <property type="protein sequence ID" value="WIM41618.1"/>
    <property type="molecule type" value="mRNA"/>
</dbReference>
<dbReference type="GO" id="GO:0005506">
    <property type="term" value="F:iron ion binding"/>
    <property type="evidence" value="ECO:0007669"/>
    <property type="project" value="InterPro"/>
</dbReference>
<evidence type="ECO:0000256" key="12">
    <source>
        <dbReference type="ARBA" id="ARBA00023136"/>
    </source>
</evidence>
<evidence type="ECO:0000256" key="3">
    <source>
        <dbReference type="ARBA" id="ARBA00004406"/>
    </source>
</evidence>
<dbReference type="PANTHER" id="PTHR24292">
    <property type="entry name" value="CYTOCHROME P450"/>
    <property type="match status" value="1"/>
</dbReference>
<sequence>MDLCISFLLLILSLFLYFYWSFKKAHMFFENLNVPYLKPNLIFGNMTDVMLLRKSVGEIFRDIYHKLEPHRFGGVFTMKKPTFLIRDPELIRDILIKDFAFFSDRGATSDKTIEPLTHHLFTMRGDEWKNLRIKLTNTFTSGKMKMMFPLLTKCGDNLSHVIEKIPEKESFDVKDLFARYTTDAIGTCAFGLEINSLENPNSEFRIMGKKIIEFKYKTLIRTLWPNIPSSLVKLLNLTTLDTNVEQFFMNIVQTTVEYRERNNITRNDFLDLLIALKNNTILKKFHDTADQEDLRKFLHQIGDKHVKSDVDMTNDLLAAQVFLFFIAGFETSSTTLSYALLELSLNPSVQDEVRREIHQVLTSNDDQLSYDVAKKMTYTDMVIAETLRKYPPAARIFRRCCENYTIPQTEVIIPANTSVVISVYGIHMDEKYYNNPEEFRPERFTEEEISKRPNYTYLPFGEGPRVCIAERFAKMKVKIGLIYALKDFSYQVSPEMKFPLEFEKNFGLLTPRSSICLMRQKL</sequence>
<keyword evidence="5 13" id="KW-0349">Heme</keyword>
<keyword evidence="11 14" id="KW-0503">Monooxygenase</keyword>
<dbReference type="InterPro" id="IPR002401">
    <property type="entry name" value="Cyt_P450_E_grp-I"/>
</dbReference>
<comment type="similarity">
    <text evidence="4 14">Belongs to the cytochrome P450 family.</text>
</comment>
<evidence type="ECO:0000256" key="10">
    <source>
        <dbReference type="ARBA" id="ARBA00023004"/>
    </source>
</evidence>
<evidence type="ECO:0000256" key="11">
    <source>
        <dbReference type="ARBA" id="ARBA00023033"/>
    </source>
</evidence>
<protein>
    <submittedName>
        <fullName evidence="15">Cytochrome P450 6PZ13</fullName>
    </submittedName>
</protein>
<dbReference type="AlphaFoldDB" id="A0AAT9UTS9"/>
<reference evidence="15" key="1">
    <citation type="submission" date="2023-06" db="EMBL/GenBank/DDBJ databases">
        <title>Identification of Cytochrome P450s in Maconellicoccus hirsutus.</title>
        <authorList>
            <person name="Selvamani S.B."/>
            <person name="Negi N."/>
            <person name="Nagarjuna Reddy K.V."/>
            <person name="Ramasamy G.G."/>
        </authorList>
    </citation>
    <scope>NUCLEOTIDE SEQUENCE</scope>
</reference>
<evidence type="ECO:0000256" key="1">
    <source>
        <dbReference type="ARBA" id="ARBA00001971"/>
    </source>
</evidence>
<dbReference type="Pfam" id="PF00067">
    <property type="entry name" value="p450"/>
    <property type="match status" value="1"/>
</dbReference>
<organism evidence="15">
    <name type="scientific">Maconellicoccus hirsutus</name>
    <name type="common">Pink hibiscus mealybug</name>
    <dbReference type="NCBI Taxonomy" id="177089"/>
    <lineage>
        <taxon>Eukaryota</taxon>
        <taxon>Metazoa</taxon>
        <taxon>Ecdysozoa</taxon>
        <taxon>Arthropoda</taxon>
        <taxon>Hexapoda</taxon>
        <taxon>Insecta</taxon>
        <taxon>Pterygota</taxon>
        <taxon>Neoptera</taxon>
        <taxon>Paraneoptera</taxon>
        <taxon>Hemiptera</taxon>
        <taxon>Sternorrhyncha</taxon>
        <taxon>Coccoidea</taxon>
        <taxon>Pseudococcidae</taxon>
        <taxon>Maconellicoccus</taxon>
    </lineage>
</organism>
<dbReference type="Gene3D" id="1.10.630.10">
    <property type="entry name" value="Cytochrome P450"/>
    <property type="match status" value="1"/>
</dbReference>
<evidence type="ECO:0000256" key="2">
    <source>
        <dbReference type="ARBA" id="ARBA00004174"/>
    </source>
</evidence>
<accession>A0AAT9UTS9</accession>
<evidence type="ECO:0000256" key="5">
    <source>
        <dbReference type="ARBA" id="ARBA00022617"/>
    </source>
</evidence>
<dbReference type="FunFam" id="1.10.630.10:FF:000042">
    <property type="entry name" value="Cytochrome P450"/>
    <property type="match status" value="1"/>
</dbReference>
<dbReference type="InterPro" id="IPR017972">
    <property type="entry name" value="Cyt_P450_CS"/>
</dbReference>
<dbReference type="PROSITE" id="PS00086">
    <property type="entry name" value="CYTOCHROME_P450"/>
    <property type="match status" value="1"/>
</dbReference>
<evidence type="ECO:0000256" key="4">
    <source>
        <dbReference type="ARBA" id="ARBA00010617"/>
    </source>
</evidence>
<evidence type="ECO:0000256" key="7">
    <source>
        <dbReference type="ARBA" id="ARBA00022824"/>
    </source>
</evidence>
<dbReference type="PRINTS" id="PR00463">
    <property type="entry name" value="EP450I"/>
</dbReference>
<comment type="subcellular location">
    <subcellularLocation>
        <location evidence="3">Endoplasmic reticulum membrane</location>
        <topology evidence="3">Peripheral membrane protein</topology>
    </subcellularLocation>
    <subcellularLocation>
        <location evidence="2">Microsome membrane</location>
        <topology evidence="2">Peripheral membrane protein</topology>
    </subcellularLocation>
</comment>
<evidence type="ECO:0000256" key="14">
    <source>
        <dbReference type="RuleBase" id="RU000461"/>
    </source>
</evidence>
<evidence type="ECO:0000313" key="15">
    <source>
        <dbReference type="EMBL" id="WIM41618.1"/>
    </source>
</evidence>
<dbReference type="PRINTS" id="PR00385">
    <property type="entry name" value="P450"/>
</dbReference>
<keyword evidence="12" id="KW-0472">Membrane</keyword>
<dbReference type="GO" id="GO:0020037">
    <property type="term" value="F:heme binding"/>
    <property type="evidence" value="ECO:0007669"/>
    <property type="project" value="InterPro"/>
</dbReference>
<keyword evidence="6 13" id="KW-0479">Metal-binding</keyword>
<comment type="cofactor">
    <cofactor evidence="1 13">
        <name>heme</name>
        <dbReference type="ChEBI" id="CHEBI:30413"/>
    </cofactor>
</comment>
<evidence type="ECO:0000256" key="8">
    <source>
        <dbReference type="ARBA" id="ARBA00022848"/>
    </source>
</evidence>
<evidence type="ECO:0000256" key="6">
    <source>
        <dbReference type="ARBA" id="ARBA00022723"/>
    </source>
</evidence>
<dbReference type="GO" id="GO:0016705">
    <property type="term" value="F:oxidoreductase activity, acting on paired donors, with incorporation or reduction of molecular oxygen"/>
    <property type="evidence" value="ECO:0007669"/>
    <property type="project" value="InterPro"/>
</dbReference>
<keyword evidence="8" id="KW-0492">Microsome</keyword>